<evidence type="ECO:0000256" key="1">
    <source>
        <dbReference type="SAM" id="MobiDB-lite"/>
    </source>
</evidence>
<protein>
    <submittedName>
        <fullName evidence="2">Uncharacterized protein</fullName>
    </submittedName>
</protein>
<feature type="compositionally biased region" description="Basic and acidic residues" evidence="1">
    <location>
        <begin position="1"/>
        <end position="12"/>
    </location>
</feature>
<accession>A0A919TGG7</accession>
<feature type="compositionally biased region" description="Basic and acidic residues" evidence="1">
    <location>
        <begin position="76"/>
        <end position="88"/>
    </location>
</feature>
<proteinExistence type="predicted"/>
<gene>
    <name evidence="2" type="ORF">Ato02nite_054520</name>
</gene>
<dbReference type="EMBL" id="BOQN01000068">
    <property type="protein sequence ID" value="GIM93659.1"/>
    <property type="molecule type" value="Genomic_DNA"/>
</dbReference>
<reference evidence="2 3" key="1">
    <citation type="submission" date="2021-03" db="EMBL/GenBank/DDBJ databases">
        <title>Whole genome shotgun sequence of Actinoplanes toevensis NBRC 105298.</title>
        <authorList>
            <person name="Komaki H."/>
            <person name="Tamura T."/>
        </authorList>
    </citation>
    <scope>NUCLEOTIDE SEQUENCE [LARGE SCALE GENOMIC DNA]</scope>
    <source>
        <strain evidence="2 3">NBRC 105298</strain>
    </source>
</reference>
<dbReference type="Proteomes" id="UP000677082">
    <property type="component" value="Unassembled WGS sequence"/>
</dbReference>
<feature type="region of interest" description="Disordered" evidence="1">
    <location>
        <begin position="1"/>
        <end position="128"/>
    </location>
</feature>
<name>A0A919TGG7_9ACTN</name>
<dbReference type="AlphaFoldDB" id="A0A919TGG7"/>
<comment type="caution">
    <text evidence="2">The sequence shown here is derived from an EMBL/GenBank/DDBJ whole genome shotgun (WGS) entry which is preliminary data.</text>
</comment>
<feature type="compositionally biased region" description="Basic and acidic residues" evidence="1">
    <location>
        <begin position="47"/>
        <end position="56"/>
    </location>
</feature>
<sequence length="128" mass="13986">MGPHRLDDPPDRARRRRCRGRALQPVTVRVVHGAQQSRDQGFPQSGPDDRVVDEPVRLSSVGGQQPDKAQPTGARSARDVDGRSERQRRANRSVEQAGKFALQRRATDLHGQQPAAAVPSLQVVSPTG</sequence>
<evidence type="ECO:0000313" key="3">
    <source>
        <dbReference type="Proteomes" id="UP000677082"/>
    </source>
</evidence>
<keyword evidence="3" id="KW-1185">Reference proteome</keyword>
<organism evidence="2 3">
    <name type="scientific">Paractinoplanes toevensis</name>
    <dbReference type="NCBI Taxonomy" id="571911"/>
    <lineage>
        <taxon>Bacteria</taxon>
        <taxon>Bacillati</taxon>
        <taxon>Actinomycetota</taxon>
        <taxon>Actinomycetes</taxon>
        <taxon>Micromonosporales</taxon>
        <taxon>Micromonosporaceae</taxon>
        <taxon>Paractinoplanes</taxon>
    </lineage>
</organism>
<evidence type="ECO:0000313" key="2">
    <source>
        <dbReference type="EMBL" id="GIM93659.1"/>
    </source>
</evidence>
<feature type="compositionally biased region" description="Polar residues" evidence="1">
    <location>
        <begin position="34"/>
        <end position="43"/>
    </location>
</feature>